<protein>
    <submittedName>
        <fullName evidence="2">Spatacsin-like protein</fullName>
    </submittedName>
</protein>
<evidence type="ECO:0000313" key="3">
    <source>
        <dbReference type="Proteomes" id="UP000288716"/>
    </source>
</evidence>
<dbReference type="STRING" id="299467.A0A443S4S6"/>
<dbReference type="GO" id="GO:0005737">
    <property type="term" value="C:cytoplasm"/>
    <property type="evidence" value="ECO:0007669"/>
    <property type="project" value="TreeGrafter"/>
</dbReference>
<dbReference type="GO" id="GO:0007268">
    <property type="term" value="P:chemical synaptic transmission"/>
    <property type="evidence" value="ECO:0007669"/>
    <property type="project" value="TreeGrafter"/>
</dbReference>
<dbReference type="AlphaFoldDB" id="A0A443S4S6"/>
<comment type="caution">
    <text evidence="2">The sequence shown here is derived from an EMBL/GenBank/DDBJ whole genome shotgun (WGS) entry which is preliminary data.</text>
</comment>
<dbReference type="Pfam" id="PF14649">
    <property type="entry name" value="Spatacsin_C"/>
    <property type="match status" value="1"/>
</dbReference>
<gene>
    <name evidence="2" type="ORF">B4U80_06790</name>
</gene>
<dbReference type="InterPro" id="IPR028103">
    <property type="entry name" value="Spatacsin"/>
</dbReference>
<dbReference type="VEuPathDB" id="VectorBase:LDEU009481"/>
<dbReference type="Proteomes" id="UP000288716">
    <property type="component" value="Unassembled WGS sequence"/>
</dbReference>
<accession>A0A443S4S6</accession>
<dbReference type="GO" id="GO:0030425">
    <property type="term" value="C:dendrite"/>
    <property type="evidence" value="ECO:0007669"/>
    <property type="project" value="TreeGrafter"/>
</dbReference>
<organism evidence="2 3">
    <name type="scientific">Leptotrombidium deliense</name>
    <dbReference type="NCBI Taxonomy" id="299467"/>
    <lineage>
        <taxon>Eukaryota</taxon>
        <taxon>Metazoa</taxon>
        <taxon>Ecdysozoa</taxon>
        <taxon>Arthropoda</taxon>
        <taxon>Chelicerata</taxon>
        <taxon>Arachnida</taxon>
        <taxon>Acari</taxon>
        <taxon>Acariformes</taxon>
        <taxon>Trombidiformes</taxon>
        <taxon>Prostigmata</taxon>
        <taxon>Anystina</taxon>
        <taxon>Parasitengona</taxon>
        <taxon>Trombiculoidea</taxon>
        <taxon>Trombiculidae</taxon>
        <taxon>Leptotrombidium</taxon>
    </lineage>
</organism>
<dbReference type="PANTHER" id="PTHR13650:SF0">
    <property type="entry name" value="SPATACSIN"/>
    <property type="match status" value="1"/>
</dbReference>
<evidence type="ECO:0000313" key="2">
    <source>
        <dbReference type="EMBL" id="RWS22558.1"/>
    </source>
</evidence>
<dbReference type="GO" id="GO:0008088">
    <property type="term" value="P:axo-dendritic transport"/>
    <property type="evidence" value="ECO:0007669"/>
    <property type="project" value="TreeGrafter"/>
</dbReference>
<dbReference type="InterPro" id="IPR028107">
    <property type="entry name" value="Spatacsin_C_dom"/>
</dbReference>
<dbReference type="GO" id="GO:0048489">
    <property type="term" value="P:synaptic vesicle transport"/>
    <property type="evidence" value="ECO:0007669"/>
    <property type="project" value="TreeGrafter"/>
</dbReference>
<dbReference type="GO" id="GO:0045202">
    <property type="term" value="C:synapse"/>
    <property type="evidence" value="ECO:0007669"/>
    <property type="project" value="TreeGrafter"/>
</dbReference>
<dbReference type="GO" id="GO:0030424">
    <property type="term" value="C:axon"/>
    <property type="evidence" value="ECO:0007669"/>
    <property type="project" value="TreeGrafter"/>
</dbReference>
<evidence type="ECO:0000259" key="1">
    <source>
        <dbReference type="Pfam" id="PF14649"/>
    </source>
</evidence>
<dbReference type="GO" id="GO:0007409">
    <property type="term" value="P:axonogenesis"/>
    <property type="evidence" value="ECO:0007669"/>
    <property type="project" value="TreeGrafter"/>
</dbReference>
<proteinExistence type="predicted"/>
<reference evidence="2 3" key="1">
    <citation type="journal article" date="2018" name="Gigascience">
        <title>Genomes of trombidid mites reveal novel predicted allergens and laterally-transferred genes associated with secondary metabolism.</title>
        <authorList>
            <person name="Dong X."/>
            <person name="Chaisiri K."/>
            <person name="Xia D."/>
            <person name="Armstrong S.D."/>
            <person name="Fang Y."/>
            <person name="Donnelly M.J."/>
            <person name="Kadowaki T."/>
            <person name="McGarry J.W."/>
            <person name="Darby A.C."/>
            <person name="Makepeace B.L."/>
        </authorList>
    </citation>
    <scope>NUCLEOTIDE SEQUENCE [LARGE SCALE GENOMIC DNA]</scope>
    <source>
        <strain evidence="2">UoL-UT</strain>
    </source>
</reference>
<sequence length="361" mass="41529">MRLLSNPSVLGKKLLEYVENGLIDDLPAAVSVEVFVKAHDCFTLSSDVEGISNVLRKVKHMVTQRLLEKNDFHSMIRLLKGIGRYSEMTYIFDILKDNDAFELLLGKGIEKVPQLRVALLDSVKSDKETFTMIALNFSMHREIAEMMESSAMKTIKSVQLRRQQSQMSFKTILERVLEEMIDASESYTKAGCYTKADLCAKRAELIALQINYLPSGLVILNLTETAVADFVSKHHKFAEALIVADAYQHQRSWDQALFNLVVLHGDWNYFRDYSLQIKLTTTNFEEIIALYTKYKNNNFLTLSSDKQTSVNNNLQRLLTHLPDLRQQYQYCMLLDFHEMANNLLHGENGAFLRDLKRLQQI</sequence>
<feature type="non-terminal residue" evidence="2">
    <location>
        <position position="361"/>
    </location>
</feature>
<feature type="domain" description="Spatacsin C-terminal" evidence="1">
    <location>
        <begin position="10"/>
        <end position="292"/>
    </location>
</feature>
<dbReference type="EMBL" id="NCKV01008455">
    <property type="protein sequence ID" value="RWS22558.1"/>
    <property type="molecule type" value="Genomic_DNA"/>
</dbReference>
<name>A0A443S4S6_9ACAR</name>
<dbReference type="OrthoDB" id="2018754at2759"/>
<keyword evidence="3" id="KW-1185">Reference proteome</keyword>
<dbReference type="PANTHER" id="PTHR13650">
    <property type="entry name" value="SPATACSIN"/>
    <property type="match status" value="1"/>
</dbReference>